<organism evidence="1 2">
    <name type="scientific">Serratia phage vB_SmaS_Bigdog</name>
    <dbReference type="NCBI Taxonomy" id="2777364"/>
    <lineage>
        <taxon>Viruses</taxon>
        <taxon>Duplodnaviria</taxon>
        <taxon>Heunggongvirae</taxon>
        <taxon>Uroviricota</taxon>
        <taxon>Caudoviricetes</taxon>
        <taxon>Bonzeevirus</taxon>
        <taxon>Bonzeevirus bigdog</taxon>
    </lineage>
</organism>
<evidence type="ECO:0000313" key="1">
    <source>
        <dbReference type="EMBL" id="QPX75111.1"/>
    </source>
</evidence>
<proteinExistence type="predicted"/>
<sequence length="271" mass="30112">MNKFEANNLIKKSDFCIKRHNLDGTTDREISVNGKTIAVINQVGRTSGKVFYVHIQGRNHQIADNLNQAFAMCLEVFIEAMAVNEKAPVDDALVSDEHIRAVVESSIPVGEKVVTEEIHRFGNADDGRTHKIFISIVCPGSEIERFKYAAQLYVAMHKNSHVVVKAGNPVFSTIDAKMPGATYLGHQSDLRDAKWSISAIAADHDKGAVILKPGDFIVNVDGDISIVESVREEDYSYKLDNGNYVYWVYSNGKVIGNNGNDIDWKETKKNL</sequence>
<name>A0A7T3NA79_9CAUD</name>
<reference evidence="1 2" key="1">
    <citation type="submission" date="2020-09" db="EMBL/GenBank/DDBJ databases">
        <authorList>
            <person name="Hogan T.J."/>
            <person name="Wilson M.E."/>
            <person name="Walker J.K."/>
            <person name="Johnson L."/>
            <person name="Sharma R."/>
            <person name="Grose J.H."/>
        </authorList>
    </citation>
    <scope>NUCLEOTIDE SEQUENCE [LARGE SCALE GENOMIC DNA]</scope>
</reference>
<gene>
    <name evidence="1" type="ORF">BIGDOG_5</name>
</gene>
<dbReference type="Proteomes" id="UP000595656">
    <property type="component" value="Segment"/>
</dbReference>
<dbReference type="EMBL" id="MW021763">
    <property type="protein sequence ID" value="QPX75111.1"/>
    <property type="molecule type" value="Genomic_DNA"/>
</dbReference>
<protein>
    <submittedName>
        <fullName evidence="1">Uncharacterized protein</fullName>
    </submittedName>
</protein>
<accession>A0A7T3NA79</accession>
<evidence type="ECO:0000313" key="2">
    <source>
        <dbReference type="Proteomes" id="UP000595656"/>
    </source>
</evidence>
<keyword evidence="2" id="KW-1185">Reference proteome</keyword>